<dbReference type="InterPro" id="IPR028994">
    <property type="entry name" value="Integrin_alpha_N"/>
</dbReference>
<feature type="chain" id="PRO_5047142502" description="Integrin" evidence="4">
    <location>
        <begin position="20"/>
        <end position="565"/>
    </location>
</feature>
<dbReference type="Pfam" id="PF14312">
    <property type="entry name" value="FG-GAP_2"/>
    <property type="match status" value="1"/>
</dbReference>
<accession>A0ABU9FMT3</accession>
<name>A0ABU9FMT3_9VIBR</name>
<comment type="caution">
    <text evidence="5">The sequence shown here is derived from an EMBL/GenBank/DDBJ whole genome shotgun (WGS) entry which is preliminary data.</text>
</comment>
<evidence type="ECO:0000256" key="2">
    <source>
        <dbReference type="ARBA" id="ARBA00022737"/>
    </source>
</evidence>
<keyword evidence="6" id="KW-1185">Reference proteome</keyword>
<evidence type="ECO:0000313" key="5">
    <source>
        <dbReference type="EMBL" id="MEL0607509.1"/>
    </source>
</evidence>
<keyword evidence="2" id="KW-0677">Repeat</keyword>
<keyword evidence="1 4" id="KW-0732">Signal</keyword>
<dbReference type="PANTHER" id="PTHR36220:SF1">
    <property type="entry name" value="GAMMA TUBULIN COMPLEX COMPONENT C-TERMINAL DOMAIN-CONTAINING PROTEIN"/>
    <property type="match status" value="1"/>
</dbReference>
<evidence type="ECO:0000256" key="3">
    <source>
        <dbReference type="ARBA" id="ARBA00023180"/>
    </source>
</evidence>
<keyword evidence="3" id="KW-0325">Glycoprotein</keyword>
<dbReference type="Gene3D" id="2.130.10.130">
    <property type="entry name" value="Integrin alpha, N-terminal"/>
    <property type="match status" value="1"/>
</dbReference>
<feature type="signal peptide" evidence="4">
    <location>
        <begin position="1"/>
        <end position="19"/>
    </location>
</feature>
<evidence type="ECO:0000313" key="6">
    <source>
        <dbReference type="Proteomes" id="UP001377160"/>
    </source>
</evidence>
<protein>
    <recommendedName>
        <fullName evidence="7">Integrin</fullName>
    </recommendedName>
</protein>
<dbReference type="RefSeq" id="WP_341634390.1">
    <property type="nucleotide sequence ID" value="NZ_JBANDX010000002.1"/>
</dbReference>
<evidence type="ECO:0000256" key="4">
    <source>
        <dbReference type="SAM" id="SignalP"/>
    </source>
</evidence>
<dbReference type="EMBL" id="JBANDX010000002">
    <property type="protein sequence ID" value="MEL0607509.1"/>
    <property type="molecule type" value="Genomic_DNA"/>
</dbReference>
<evidence type="ECO:0000256" key="1">
    <source>
        <dbReference type="ARBA" id="ARBA00022729"/>
    </source>
</evidence>
<dbReference type="Proteomes" id="UP001377160">
    <property type="component" value="Unassembled WGS sequence"/>
</dbReference>
<dbReference type="InterPro" id="IPR013519">
    <property type="entry name" value="Int_alpha_beta-p"/>
</dbReference>
<dbReference type="InterPro" id="IPR013517">
    <property type="entry name" value="FG-GAP"/>
</dbReference>
<reference evidence="5 6" key="1">
    <citation type="submission" date="2024-02" db="EMBL/GenBank/DDBJ databases">
        <title>Bacteria isolated from the canopy kelp, Nereocystis luetkeana.</title>
        <authorList>
            <person name="Pfister C.A."/>
            <person name="Younker I.T."/>
            <person name="Light S.H."/>
        </authorList>
    </citation>
    <scope>NUCLEOTIDE SEQUENCE [LARGE SCALE GENOMIC DNA]</scope>
    <source>
        <strain evidence="5 6">TI.1.15</strain>
    </source>
</reference>
<organism evidence="5 6">
    <name type="scientific">Vibrio echinoideorum</name>
    <dbReference type="NCBI Taxonomy" id="2100116"/>
    <lineage>
        <taxon>Bacteria</taxon>
        <taxon>Pseudomonadati</taxon>
        <taxon>Pseudomonadota</taxon>
        <taxon>Gammaproteobacteria</taxon>
        <taxon>Vibrionales</taxon>
        <taxon>Vibrionaceae</taxon>
        <taxon>Vibrio</taxon>
    </lineage>
</organism>
<sequence length="565" mass="62144">MTKKYIFLIFTALNLSACGSDSSPSSDTHQDNSSLTVSQSIQAKSILLEWNEIEGIKHYKLIRYRPSAHGFISEVIEPSITGTSYKLEIDLVDFDAAASDYELLACKNNDYCLVQSPQFQLKNLEQTVIRVKTNLKHSDSSNVRFGDALTWKNDHLIVNSGEESNHIVGIYTAQENGNYNYDEEIANRTSYNTEARKSTNSLVAIGNTFEDMMLATSTYSASDENKALVIFGKTNSHYNNGYLEHWFENYSDSSGSITDSYGQALASSGDNGGIIVMGHKNKNMAGEVSLFLNKDLNFPSAPESGIKTVRHPSELKLKRPDDLAIDAKFGASVAIAKDNVIVVGSPMDSLRKDTGSEVKHGGTVYVYRLNPYPNHYTDIWCLETVLKMPIPIENSGFGSSVTINKDANLILVGAPGVDKVFSYKYDSQKGFWSNVDSIDPVKAFKGQNFGSDIALSDNGYLAVSAPQAPWRGFGFHHSPDTLEIGRDTDGAVYVYHLTNYGDRDYAWEGVFTGDSVSGVNEEFGKSMMFKPGADELAIGAPGHPSDPLLDWSDNSWKDAGAVYIF</sequence>
<proteinExistence type="predicted"/>
<dbReference type="SMART" id="SM00191">
    <property type="entry name" value="Int_alpha"/>
    <property type="match status" value="3"/>
</dbReference>
<evidence type="ECO:0008006" key="7">
    <source>
        <dbReference type="Google" id="ProtNLM"/>
    </source>
</evidence>
<dbReference type="PANTHER" id="PTHR36220">
    <property type="entry name" value="UNNAMED PRODUCT"/>
    <property type="match status" value="1"/>
</dbReference>
<gene>
    <name evidence="5" type="ORF">V8Z71_04255</name>
</gene>